<evidence type="ECO:0000313" key="9">
    <source>
        <dbReference type="Proteomes" id="UP001583186"/>
    </source>
</evidence>
<dbReference type="Pfam" id="PF20173">
    <property type="entry name" value="ZnF_RZ-type"/>
    <property type="match status" value="1"/>
</dbReference>
<evidence type="ECO:0000256" key="1">
    <source>
        <dbReference type="ARBA" id="ARBA00004496"/>
    </source>
</evidence>
<comment type="caution">
    <text evidence="8">The sequence shown here is derived from an EMBL/GenBank/DDBJ whole genome shotgun (WGS) entry which is preliminary data.</text>
</comment>
<evidence type="ECO:0000313" key="8">
    <source>
        <dbReference type="EMBL" id="KAL1891202.1"/>
    </source>
</evidence>
<dbReference type="Proteomes" id="UP001583186">
    <property type="component" value="Unassembled WGS sequence"/>
</dbReference>
<protein>
    <recommendedName>
        <fullName evidence="7">RZ-type domain-containing protein</fullName>
    </recommendedName>
</protein>
<dbReference type="EMBL" id="JAWCUI010000055">
    <property type="protein sequence ID" value="KAL1891202.1"/>
    <property type="molecule type" value="Genomic_DNA"/>
</dbReference>
<dbReference type="InterPro" id="IPR031248">
    <property type="entry name" value="RNF213"/>
</dbReference>
<reference evidence="8 9" key="1">
    <citation type="journal article" date="2024" name="IMA Fungus">
        <title>IMA Genome - F19 : A genome assembly and annotation guide to empower mycologists, including annotated draft genome sequences of Ceratocystis pirilliformis, Diaporthe australafricana, Fusarium ophioides, Paecilomyces lecythidis, and Sporothrix stenoceras.</title>
        <authorList>
            <person name="Aylward J."/>
            <person name="Wilson A.M."/>
            <person name="Visagie C.M."/>
            <person name="Spraker J."/>
            <person name="Barnes I."/>
            <person name="Buitendag C."/>
            <person name="Ceriani C."/>
            <person name="Del Mar Angel L."/>
            <person name="du Plessis D."/>
            <person name="Fuchs T."/>
            <person name="Gasser K."/>
            <person name="Kramer D."/>
            <person name="Li W."/>
            <person name="Munsamy K."/>
            <person name="Piso A."/>
            <person name="Price J.L."/>
            <person name="Sonnekus B."/>
            <person name="Thomas C."/>
            <person name="van der Nest A."/>
            <person name="van Dijk A."/>
            <person name="van Heerden A."/>
            <person name="van Vuuren N."/>
            <person name="Yilmaz N."/>
            <person name="Duong T.A."/>
            <person name="van der Merwe N.A."/>
            <person name="Wingfield M.J."/>
            <person name="Wingfield B.D."/>
        </authorList>
    </citation>
    <scope>NUCLEOTIDE SEQUENCE [LARGE SCALE GENOMIC DNA]</scope>
    <source>
        <strain evidence="8 9">CMW 5346</strain>
    </source>
</reference>
<sequence length="511" mass="56128">MFYQEVDFIVMSTYRDTNLDEDPCIFPICGHILAMSSMDGIMDMAKHYTMETSDSGLPYPVALAASSSPFDMKEVKVCPHCRGSLRDVARYGRIVRRAVLDESTKRFINWARQKHGDLAQKLMAHKSQLEDDKAGKLYLMRHRGTDDGKGKTKKSFAIKTRSNLVAELLMSTDASRHESLLVTRNEIARFCAQVTADEQPFRRVADLVQFAHNRRAASSTEGGSDFHFDESVIQIGSSLHATVLLMRFDIHALECAVYALEKLTEVDKVHARIRGHRIIAQDSVDSFTAAIQIIAKAFKADRFIALLNEFDATTAAAKLAKYTQQEVAGAICSAHLCIVLWKLADFAGDDDNGAKDKETAVPGLTTNEAVGSVSSSTALSRNKLKELAGRYVDTARKLLEASPSSTDLFGTEVDHLETALTNFVEYQPVTAAEMQAVYQAMAAKFHGTGHWYTCANGHPFTVGECGMPMEQTRCPECGATVGGLNHSPAEGVARAVDIERLGQGMETLAIE</sequence>
<dbReference type="InterPro" id="IPR046439">
    <property type="entry name" value="ZF_RZ_dom"/>
</dbReference>
<evidence type="ECO:0000256" key="5">
    <source>
        <dbReference type="ARBA" id="ARBA00022833"/>
    </source>
</evidence>
<keyword evidence="2" id="KW-0963">Cytoplasm</keyword>
<evidence type="ECO:0000259" key="7">
    <source>
        <dbReference type="PROSITE" id="PS51981"/>
    </source>
</evidence>
<proteinExistence type="predicted"/>
<gene>
    <name evidence="8" type="ORF">Sste5346_007836</name>
</gene>
<dbReference type="PROSITE" id="PS51981">
    <property type="entry name" value="ZF_RZ"/>
    <property type="match status" value="1"/>
</dbReference>
<dbReference type="PANTHER" id="PTHR22605">
    <property type="entry name" value="RZ-TYPE DOMAIN-CONTAINING PROTEIN"/>
    <property type="match status" value="1"/>
</dbReference>
<evidence type="ECO:0000256" key="2">
    <source>
        <dbReference type="ARBA" id="ARBA00022490"/>
    </source>
</evidence>
<evidence type="ECO:0000256" key="3">
    <source>
        <dbReference type="ARBA" id="ARBA00022723"/>
    </source>
</evidence>
<name>A0ABR3YTI0_9PEZI</name>
<organism evidence="8 9">
    <name type="scientific">Sporothrix stenoceras</name>
    <dbReference type="NCBI Taxonomy" id="5173"/>
    <lineage>
        <taxon>Eukaryota</taxon>
        <taxon>Fungi</taxon>
        <taxon>Dikarya</taxon>
        <taxon>Ascomycota</taxon>
        <taxon>Pezizomycotina</taxon>
        <taxon>Sordariomycetes</taxon>
        <taxon>Sordariomycetidae</taxon>
        <taxon>Ophiostomatales</taxon>
        <taxon>Ophiostomataceae</taxon>
        <taxon>Sporothrix</taxon>
    </lineage>
</organism>
<keyword evidence="5" id="KW-0862">Zinc</keyword>
<keyword evidence="3" id="KW-0479">Metal-binding</keyword>
<keyword evidence="6" id="KW-0391">Immunity</keyword>
<dbReference type="PANTHER" id="PTHR22605:SF16">
    <property type="entry name" value="E3 UBIQUITIN-PROTEIN LIGASE RNF213"/>
    <property type="match status" value="1"/>
</dbReference>
<feature type="domain" description="RZ-type" evidence="7">
    <location>
        <begin position="429"/>
        <end position="503"/>
    </location>
</feature>
<evidence type="ECO:0000256" key="4">
    <source>
        <dbReference type="ARBA" id="ARBA00022771"/>
    </source>
</evidence>
<evidence type="ECO:0000256" key="6">
    <source>
        <dbReference type="ARBA" id="ARBA00022859"/>
    </source>
</evidence>
<accession>A0ABR3YTI0</accession>
<comment type="subcellular location">
    <subcellularLocation>
        <location evidence="1">Cytoplasm</location>
    </subcellularLocation>
</comment>
<keyword evidence="4" id="KW-0863">Zinc-finger</keyword>
<keyword evidence="9" id="KW-1185">Reference proteome</keyword>